<organism evidence="10">
    <name type="scientific">Fonticula alba</name>
    <name type="common">Slime mold</name>
    <dbReference type="NCBI Taxonomy" id="691883"/>
    <lineage>
        <taxon>Eukaryota</taxon>
        <taxon>Rotosphaerida</taxon>
        <taxon>Fonticulaceae</taxon>
        <taxon>Fonticula</taxon>
    </lineage>
</organism>
<dbReference type="Gene3D" id="2.30.30.100">
    <property type="match status" value="1"/>
</dbReference>
<dbReference type="GO" id="GO:0000387">
    <property type="term" value="P:spliceosomal snRNP assembly"/>
    <property type="evidence" value="ECO:0007669"/>
    <property type="project" value="UniProtKB-UniRule"/>
</dbReference>
<dbReference type="InterPro" id="IPR047575">
    <property type="entry name" value="Sm"/>
</dbReference>
<keyword evidence="5 7" id="KW-0687">Ribonucleoprotein</keyword>
<feature type="domain" description="Sm" evidence="9">
    <location>
        <begin position="2"/>
        <end position="74"/>
    </location>
</feature>
<dbReference type="STRING" id="691883.A0A058Z8S3"/>
<comment type="similarity">
    <text evidence="2 7">Belongs to the snRNP core protein family.</text>
</comment>
<dbReference type="RefSeq" id="XP_009495225.1">
    <property type="nucleotide sequence ID" value="XM_009496950.1"/>
</dbReference>
<dbReference type="GeneID" id="20527787"/>
<dbReference type="SUPFAM" id="SSF50182">
    <property type="entry name" value="Sm-like ribonucleoproteins"/>
    <property type="match status" value="1"/>
</dbReference>
<dbReference type="FunFam" id="2.30.30.100:FF:000008">
    <property type="entry name" value="Small nuclear ribonucleoprotein Sm D1"/>
    <property type="match status" value="1"/>
</dbReference>
<evidence type="ECO:0000256" key="3">
    <source>
        <dbReference type="ARBA" id="ARBA00022737"/>
    </source>
</evidence>
<proteinExistence type="inferred from homology"/>
<dbReference type="PANTHER" id="PTHR23338">
    <property type="entry name" value="SMALL NUCLEAR RIBONUCLEOPROTEIN SM"/>
    <property type="match status" value="1"/>
</dbReference>
<feature type="region of interest" description="Disordered" evidence="8">
    <location>
        <begin position="95"/>
        <end position="140"/>
    </location>
</feature>
<dbReference type="CDD" id="cd01724">
    <property type="entry name" value="Sm_D1"/>
    <property type="match status" value="1"/>
</dbReference>
<dbReference type="InterPro" id="IPR034102">
    <property type="entry name" value="Sm_D1"/>
</dbReference>
<keyword evidence="3" id="KW-0677">Repeat</keyword>
<keyword evidence="7" id="KW-0507">mRNA processing</keyword>
<dbReference type="GO" id="GO:0010468">
    <property type="term" value="P:regulation of gene expression"/>
    <property type="evidence" value="ECO:0007669"/>
    <property type="project" value="UniProtKB-ARBA"/>
</dbReference>
<evidence type="ECO:0000256" key="2">
    <source>
        <dbReference type="ARBA" id="ARBA00008146"/>
    </source>
</evidence>
<keyword evidence="7" id="KW-0508">mRNA splicing</keyword>
<dbReference type="AlphaFoldDB" id="A0A058Z8S3"/>
<evidence type="ECO:0000256" key="5">
    <source>
        <dbReference type="ARBA" id="ARBA00023274"/>
    </source>
</evidence>
<dbReference type="OrthoDB" id="9626941at2759"/>
<dbReference type="PROSITE" id="PS52002">
    <property type="entry name" value="SM"/>
    <property type="match status" value="1"/>
</dbReference>
<evidence type="ECO:0000256" key="7">
    <source>
        <dbReference type="RuleBase" id="RU365054"/>
    </source>
</evidence>
<accession>A0A058Z8S3</accession>
<comment type="subcellular location">
    <subcellularLocation>
        <location evidence="1 7">Nucleus</location>
    </subcellularLocation>
</comment>
<evidence type="ECO:0000313" key="11">
    <source>
        <dbReference type="Proteomes" id="UP000030693"/>
    </source>
</evidence>
<comment type="function">
    <text evidence="6">Involved in splicing regulation. Facilitates post-transcriptional gene silencing (PTGS) by limiting the degradation of transgene aberrant RNAs by the RNA quality control (RQC) machinery, thus favoring their entry into cytoplasmic siRNA bodies where they can trigger PTGS. Does not participate in the production of small RNAs.</text>
</comment>
<evidence type="ECO:0000256" key="1">
    <source>
        <dbReference type="ARBA" id="ARBA00004123"/>
    </source>
</evidence>
<evidence type="ECO:0000256" key="8">
    <source>
        <dbReference type="SAM" id="MobiDB-lite"/>
    </source>
</evidence>
<dbReference type="Pfam" id="PF01423">
    <property type="entry name" value="LSM"/>
    <property type="match status" value="1"/>
</dbReference>
<dbReference type="InterPro" id="IPR010920">
    <property type="entry name" value="LSM_dom_sf"/>
</dbReference>
<dbReference type="OMA" id="TFLMKLT"/>
<dbReference type="EMBL" id="KB932204">
    <property type="protein sequence ID" value="KCV70709.1"/>
    <property type="molecule type" value="Genomic_DNA"/>
</dbReference>
<name>A0A058Z8S3_FONAL</name>
<sequence length="140" mass="15014">MKLVRFLQKLVSETVTLELKTGTTLTGTISGVDPLMNTYLKSVRLVAKNQEPRHLDQLTVRGSTIRYYILPDSLPLDTLLIDDTPRAKVVRKKKTTSLRGGIGGRGRGGFRGGRGGFRGGRGGFRGGRGGGGFGGRGGRN</sequence>
<dbReference type="GO" id="GO:0031981">
    <property type="term" value="C:nuclear lumen"/>
    <property type="evidence" value="ECO:0007669"/>
    <property type="project" value="UniProtKB-ARBA"/>
</dbReference>
<feature type="compositionally biased region" description="Gly residues" evidence="8">
    <location>
        <begin position="100"/>
        <end position="140"/>
    </location>
</feature>
<protein>
    <recommendedName>
        <fullName evidence="7">Small nuclear ribonucleoprotein Sm D1</fullName>
    </recommendedName>
    <alternativeName>
        <fullName evidence="7">snRNP core protein D1</fullName>
    </alternativeName>
</protein>
<evidence type="ECO:0000256" key="4">
    <source>
        <dbReference type="ARBA" id="ARBA00023242"/>
    </source>
</evidence>
<dbReference type="eggNOG" id="KOG3428">
    <property type="taxonomic scope" value="Eukaryota"/>
</dbReference>
<dbReference type="InterPro" id="IPR027141">
    <property type="entry name" value="LSm4/Sm_D1/D3"/>
</dbReference>
<keyword evidence="4 7" id="KW-0539">Nucleus</keyword>
<reference evidence="10" key="1">
    <citation type="submission" date="2013-04" db="EMBL/GenBank/DDBJ databases">
        <title>The Genome Sequence of Fonticula alba ATCC 38817.</title>
        <authorList>
            <consortium name="The Broad Institute Genomics Platform"/>
            <person name="Russ C."/>
            <person name="Cuomo C."/>
            <person name="Burger G."/>
            <person name="Gray M.W."/>
            <person name="Holland P.W.H."/>
            <person name="King N."/>
            <person name="Lang F.B.F."/>
            <person name="Roger A.J."/>
            <person name="Ruiz-Trillo I."/>
            <person name="Brown M."/>
            <person name="Walker B."/>
            <person name="Young S."/>
            <person name="Zeng Q."/>
            <person name="Gargeya S."/>
            <person name="Fitzgerald M."/>
            <person name="Haas B."/>
            <person name="Abouelleil A."/>
            <person name="Allen A.W."/>
            <person name="Alvarado L."/>
            <person name="Arachchi H.M."/>
            <person name="Berlin A.M."/>
            <person name="Chapman S.B."/>
            <person name="Gainer-Dewar J."/>
            <person name="Goldberg J."/>
            <person name="Griggs A."/>
            <person name="Gujja S."/>
            <person name="Hansen M."/>
            <person name="Howarth C."/>
            <person name="Imamovic A."/>
            <person name="Ireland A."/>
            <person name="Larimer J."/>
            <person name="McCowan C."/>
            <person name="Murphy C."/>
            <person name="Pearson M."/>
            <person name="Poon T.W."/>
            <person name="Priest M."/>
            <person name="Roberts A."/>
            <person name="Saif S."/>
            <person name="Shea T."/>
            <person name="Sisk P."/>
            <person name="Sykes S."/>
            <person name="Wortman J."/>
            <person name="Nusbaum C."/>
            <person name="Birren B."/>
        </authorList>
    </citation>
    <scope>NUCLEOTIDE SEQUENCE [LARGE SCALE GENOMIC DNA]</scope>
    <source>
        <strain evidence="10">ATCC 38817</strain>
    </source>
</reference>
<dbReference type="Proteomes" id="UP000030693">
    <property type="component" value="Unassembled WGS sequence"/>
</dbReference>
<keyword evidence="11" id="KW-1185">Reference proteome</keyword>
<evidence type="ECO:0000256" key="6">
    <source>
        <dbReference type="ARBA" id="ARBA00054531"/>
    </source>
</evidence>
<dbReference type="GO" id="GO:0003723">
    <property type="term" value="F:RNA binding"/>
    <property type="evidence" value="ECO:0007669"/>
    <property type="project" value="InterPro"/>
</dbReference>
<evidence type="ECO:0000313" key="10">
    <source>
        <dbReference type="EMBL" id="KCV70709.1"/>
    </source>
</evidence>
<gene>
    <name evidence="10" type="ORF">H696_03062</name>
</gene>
<dbReference type="InterPro" id="IPR001163">
    <property type="entry name" value="Sm_dom_euk/arc"/>
</dbReference>
<comment type="function">
    <text evidence="7">Essential for pre-mRNA splicing. Implicated in the formation of stable, biologically active snRNP structures.</text>
</comment>
<dbReference type="GO" id="GO:1990904">
    <property type="term" value="C:ribonucleoprotein complex"/>
    <property type="evidence" value="ECO:0007669"/>
    <property type="project" value="UniProtKB-KW"/>
</dbReference>
<dbReference type="SMART" id="SM00651">
    <property type="entry name" value="Sm"/>
    <property type="match status" value="1"/>
</dbReference>
<evidence type="ECO:0000259" key="9">
    <source>
        <dbReference type="PROSITE" id="PS52002"/>
    </source>
</evidence>